<protein>
    <submittedName>
        <fullName evidence="5">Pyruvate/Phosphoenolpyruvate kinase-like domain-containing protein</fullName>
    </submittedName>
</protein>
<dbReference type="Proteomes" id="UP000813385">
    <property type="component" value="Unassembled WGS sequence"/>
</dbReference>
<proteinExistence type="predicted"/>
<dbReference type="GO" id="GO:0016832">
    <property type="term" value="F:aldehyde-lyase activity"/>
    <property type="evidence" value="ECO:0007669"/>
    <property type="project" value="TreeGrafter"/>
</dbReference>
<dbReference type="PANTHER" id="PTHR30502">
    <property type="entry name" value="2-KETO-3-DEOXY-L-RHAMNONATE ALDOLASE"/>
    <property type="match status" value="1"/>
</dbReference>
<dbReference type="GO" id="GO:0005737">
    <property type="term" value="C:cytoplasm"/>
    <property type="evidence" value="ECO:0007669"/>
    <property type="project" value="TreeGrafter"/>
</dbReference>
<reference evidence="5" key="1">
    <citation type="journal article" date="2021" name="Nat. Commun.">
        <title>Genetic determinants of endophytism in the Arabidopsis root mycobiome.</title>
        <authorList>
            <person name="Mesny F."/>
            <person name="Miyauchi S."/>
            <person name="Thiergart T."/>
            <person name="Pickel B."/>
            <person name="Atanasova L."/>
            <person name="Karlsson M."/>
            <person name="Huettel B."/>
            <person name="Barry K.W."/>
            <person name="Haridas S."/>
            <person name="Chen C."/>
            <person name="Bauer D."/>
            <person name="Andreopoulos W."/>
            <person name="Pangilinan J."/>
            <person name="LaButti K."/>
            <person name="Riley R."/>
            <person name="Lipzen A."/>
            <person name="Clum A."/>
            <person name="Drula E."/>
            <person name="Henrissat B."/>
            <person name="Kohler A."/>
            <person name="Grigoriev I.V."/>
            <person name="Martin F.M."/>
            <person name="Hacquard S."/>
        </authorList>
    </citation>
    <scope>NUCLEOTIDE SEQUENCE</scope>
    <source>
        <strain evidence="5">MPI-CAGE-AT-0016</strain>
    </source>
</reference>
<dbReference type="GO" id="GO:0046872">
    <property type="term" value="F:metal ion binding"/>
    <property type="evidence" value="ECO:0007669"/>
    <property type="project" value="UniProtKB-KW"/>
</dbReference>
<gene>
    <name evidence="5" type="ORF">B0T11DRAFT_234997</name>
</gene>
<dbReference type="EMBL" id="JAGPXD010000001">
    <property type="protein sequence ID" value="KAH7375440.1"/>
    <property type="molecule type" value="Genomic_DNA"/>
</dbReference>
<evidence type="ECO:0000256" key="2">
    <source>
        <dbReference type="ARBA" id="ARBA00023239"/>
    </source>
</evidence>
<dbReference type="Pfam" id="PF03328">
    <property type="entry name" value="HpcH_HpaI"/>
    <property type="match status" value="1"/>
</dbReference>
<dbReference type="AlphaFoldDB" id="A0A8K0X9W8"/>
<dbReference type="GO" id="GO:0016301">
    <property type="term" value="F:kinase activity"/>
    <property type="evidence" value="ECO:0007669"/>
    <property type="project" value="UniProtKB-KW"/>
</dbReference>
<keyword evidence="6" id="KW-1185">Reference proteome</keyword>
<dbReference type="PANTHER" id="PTHR30502:SF8">
    <property type="entry name" value="SYNTHASE, PUTATIVE-RELATED"/>
    <property type="match status" value="1"/>
</dbReference>
<name>A0A8K0X9W8_9PEZI</name>
<feature type="region of interest" description="Disordered" evidence="3">
    <location>
        <begin position="300"/>
        <end position="329"/>
    </location>
</feature>
<keyword evidence="5" id="KW-0418">Kinase</keyword>
<evidence type="ECO:0000313" key="5">
    <source>
        <dbReference type="EMBL" id="KAH7375440.1"/>
    </source>
</evidence>
<sequence length="329" mass="35034">MASNNKPFHEQPHLHTRAEHRAAVLTYPGNFREALRQGQADPKKTLFGVAHGIASVAVTKVLASAKPDFIWIDYEHAVFDRSSLYDAIQAAQHHSEGKSLVVVRVAKGDPVGLATALDAGASAIVMPHTETAEEVREMIKEVYYPPLGQRSFSPWTFTPGISNQSIYEDDDWNMKNSNNHVCLIPQIESVKGLKNLDEIASVEGVAGLMFGPGDYSADAGIKLQLGGVPPPAFLEAMGKFVEGAKKHNLPLFGAAQAPAMVPMMIQQGYVGIAVAFDYWGLAGLVADGLKGARAMVDVKPEDAEGEKASNGTVPVTNGSNGATEANGSS</sequence>
<feature type="compositionally biased region" description="Polar residues" evidence="3">
    <location>
        <begin position="309"/>
        <end position="329"/>
    </location>
</feature>
<dbReference type="InterPro" id="IPR050251">
    <property type="entry name" value="HpcH-HpaI_aldolase"/>
</dbReference>
<organism evidence="5 6">
    <name type="scientific">Plectosphaerella cucumerina</name>
    <dbReference type="NCBI Taxonomy" id="40658"/>
    <lineage>
        <taxon>Eukaryota</taxon>
        <taxon>Fungi</taxon>
        <taxon>Dikarya</taxon>
        <taxon>Ascomycota</taxon>
        <taxon>Pezizomycotina</taxon>
        <taxon>Sordariomycetes</taxon>
        <taxon>Hypocreomycetidae</taxon>
        <taxon>Glomerellales</taxon>
        <taxon>Plectosphaerellaceae</taxon>
        <taxon>Plectosphaerella</taxon>
    </lineage>
</organism>
<evidence type="ECO:0000259" key="4">
    <source>
        <dbReference type="Pfam" id="PF03328"/>
    </source>
</evidence>
<keyword evidence="1" id="KW-0479">Metal-binding</keyword>
<comment type="caution">
    <text evidence="5">The sequence shown here is derived from an EMBL/GenBank/DDBJ whole genome shotgun (WGS) entry which is preliminary data.</text>
</comment>
<dbReference type="Gene3D" id="3.20.20.60">
    <property type="entry name" value="Phosphoenolpyruvate-binding domains"/>
    <property type="match status" value="1"/>
</dbReference>
<accession>A0A8K0X9W8</accession>
<evidence type="ECO:0000313" key="6">
    <source>
        <dbReference type="Proteomes" id="UP000813385"/>
    </source>
</evidence>
<feature type="domain" description="HpcH/HpaI aldolase/citrate lyase" evidence="4">
    <location>
        <begin position="56"/>
        <end position="277"/>
    </location>
</feature>
<dbReference type="InterPro" id="IPR040442">
    <property type="entry name" value="Pyrv_kinase-like_dom_sf"/>
</dbReference>
<dbReference type="InterPro" id="IPR005000">
    <property type="entry name" value="Aldolase/citrate-lyase_domain"/>
</dbReference>
<dbReference type="OrthoDB" id="2326446at2759"/>
<keyword evidence="5" id="KW-0670">Pyruvate</keyword>
<keyword evidence="5" id="KW-0808">Transferase</keyword>
<dbReference type="SUPFAM" id="SSF51621">
    <property type="entry name" value="Phosphoenolpyruvate/pyruvate domain"/>
    <property type="match status" value="1"/>
</dbReference>
<evidence type="ECO:0000256" key="3">
    <source>
        <dbReference type="SAM" id="MobiDB-lite"/>
    </source>
</evidence>
<dbReference type="InterPro" id="IPR015813">
    <property type="entry name" value="Pyrv/PenolPyrv_kinase-like_dom"/>
</dbReference>
<evidence type="ECO:0000256" key="1">
    <source>
        <dbReference type="ARBA" id="ARBA00022723"/>
    </source>
</evidence>
<keyword evidence="2" id="KW-0456">Lyase</keyword>